<keyword evidence="3 7" id="KW-0547">Nucleotide-binding</keyword>
<organism evidence="10 11">
    <name type="scientific">Jutongia hominis</name>
    <dbReference type="NCBI Taxonomy" id="2763664"/>
    <lineage>
        <taxon>Bacteria</taxon>
        <taxon>Bacillati</taxon>
        <taxon>Bacillota</taxon>
        <taxon>Clostridia</taxon>
        <taxon>Lachnospirales</taxon>
        <taxon>Lachnospiraceae</taxon>
        <taxon>Jutongia</taxon>
    </lineage>
</organism>
<comment type="cofactor">
    <cofactor evidence="7">
        <name>Zn(2+)</name>
        <dbReference type="ChEBI" id="CHEBI:29105"/>
    </cofactor>
    <text evidence="7">Binds 1 zinc ion per subunit.</text>
</comment>
<dbReference type="CDD" id="cd00808">
    <property type="entry name" value="GluRS_core"/>
    <property type="match status" value="1"/>
</dbReference>
<dbReference type="InterPro" id="IPR020751">
    <property type="entry name" value="aa-tRNA-synth_I_codon-bd_sub2"/>
</dbReference>
<keyword evidence="6 7" id="KW-0030">Aminoacyl-tRNA synthetase</keyword>
<dbReference type="Pfam" id="PF19269">
    <property type="entry name" value="Anticodon_2"/>
    <property type="match status" value="1"/>
</dbReference>
<dbReference type="Gene3D" id="1.10.10.350">
    <property type="match status" value="1"/>
</dbReference>
<dbReference type="InterPro" id="IPR033910">
    <property type="entry name" value="GluRS_core"/>
</dbReference>
<dbReference type="InterPro" id="IPR014729">
    <property type="entry name" value="Rossmann-like_a/b/a_fold"/>
</dbReference>
<dbReference type="HAMAP" id="MF_00022">
    <property type="entry name" value="Glu_tRNA_synth_type1"/>
    <property type="match status" value="1"/>
</dbReference>
<keyword evidence="7" id="KW-0963">Cytoplasm</keyword>
<dbReference type="InterPro" id="IPR020058">
    <property type="entry name" value="Glu/Gln-tRNA-synth_Ib_cat-dom"/>
</dbReference>
<dbReference type="PRINTS" id="PR00987">
    <property type="entry name" value="TRNASYNTHGLU"/>
</dbReference>
<comment type="function">
    <text evidence="7">Catalyzes the attachment of glutamate to tRNA(Glu) in a two-step reaction: glutamate is first activated by ATP to form Glu-AMP and then transferred to the acceptor end of tRNA(Glu).</text>
</comment>
<keyword evidence="2 7" id="KW-0436">Ligase</keyword>
<evidence type="ECO:0000313" key="10">
    <source>
        <dbReference type="EMBL" id="MBC8556564.1"/>
    </source>
</evidence>
<comment type="catalytic activity">
    <reaction evidence="7">
        <text>tRNA(Glu) + L-glutamate + ATP = L-glutamyl-tRNA(Glu) + AMP + diphosphate</text>
        <dbReference type="Rhea" id="RHEA:23540"/>
        <dbReference type="Rhea" id="RHEA-COMP:9663"/>
        <dbReference type="Rhea" id="RHEA-COMP:9680"/>
        <dbReference type="ChEBI" id="CHEBI:29985"/>
        <dbReference type="ChEBI" id="CHEBI:30616"/>
        <dbReference type="ChEBI" id="CHEBI:33019"/>
        <dbReference type="ChEBI" id="CHEBI:78442"/>
        <dbReference type="ChEBI" id="CHEBI:78520"/>
        <dbReference type="ChEBI" id="CHEBI:456215"/>
        <dbReference type="EC" id="6.1.1.17"/>
    </reaction>
</comment>
<evidence type="ECO:0000256" key="5">
    <source>
        <dbReference type="ARBA" id="ARBA00022917"/>
    </source>
</evidence>
<accession>A0ABR7MRX9</accession>
<feature type="binding site" evidence="7">
    <location>
        <position position="138"/>
    </location>
    <ligand>
        <name>Zn(2+)</name>
        <dbReference type="ChEBI" id="CHEBI:29105"/>
    </ligand>
</feature>
<dbReference type="PANTHER" id="PTHR43311">
    <property type="entry name" value="GLUTAMATE--TRNA LIGASE"/>
    <property type="match status" value="1"/>
</dbReference>
<dbReference type="InterPro" id="IPR000924">
    <property type="entry name" value="Glu/Gln-tRNA-synth"/>
</dbReference>
<sequence length="493" mass="56700">MSKIRTRFAPSPTGRMHVGNLRTALYEYLIAKHENGTFILRIEDTDQERYVPEALDIIYNTMKLTGLNHDEGPDKDGGYGPYVQSERMKSGVYLEYAKQLIEKGEAYYCFCTKERLESLRASSTTESGKEIAKYDKHCLHLSKEEIEKNLADGVPYVIRQNNPTEGTTTFHDAIYGDITVDNEELDDMILIKADGYPTYNFANVIDDHMMKITHVVRGNEYLSSAPKYNRLYEAFGWDIPEYVHCPIITDENHKKLAKRSGHASVEDLLEQGFLPEAIVNFVALLGWSPTDDREIFSLKELEEVFDYHHISKSPAVFDITKAKWMNGEYIKAMDMDRYLEYALPVIKEVITKDYDLTKIAELVKTRIELFPEIKEKIDFFEELPEYDTAMYTHKKMKTNSENSLEVLKEMLPLFEAQEDYSIPAIEALCKDYIAKKELKNGRVLWPLRTAVSGKQMTPGGAYEIMEILGKEESIARIKKGIEMLEAEVNEEGK</sequence>
<evidence type="ECO:0000256" key="7">
    <source>
        <dbReference type="HAMAP-Rule" id="MF_00022"/>
    </source>
</evidence>
<comment type="subunit">
    <text evidence="7">Monomer.</text>
</comment>
<feature type="binding site" evidence="7">
    <location>
        <position position="140"/>
    </location>
    <ligand>
        <name>Zn(2+)</name>
        <dbReference type="ChEBI" id="CHEBI:29105"/>
    </ligand>
</feature>
<keyword evidence="11" id="KW-1185">Reference proteome</keyword>
<protein>
    <recommendedName>
        <fullName evidence="7">Glutamate--tRNA ligase</fullName>
        <ecNumber evidence="7">6.1.1.17</ecNumber>
    </recommendedName>
    <alternativeName>
        <fullName evidence="7">Glutamyl-tRNA synthetase</fullName>
        <shortName evidence="7">GluRS</shortName>
    </alternativeName>
</protein>
<dbReference type="EMBL" id="JACRSW010000009">
    <property type="protein sequence ID" value="MBC8556564.1"/>
    <property type="molecule type" value="Genomic_DNA"/>
</dbReference>
<evidence type="ECO:0000256" key="4">
    <source>
        <dbReference type="ARBA" id="ARBA00022840"/>
    </source>
</evidence>
<reference evidence="10 11" key="1">
    <citation type="submission" date="2020-08" db="EMBL/GenBank/DDBJ databases">
        <title>Genome public.</title>
        <authorList>
            <person name="Liu C."/>
            <person name="Sun Q."/>
        </authorList>
    </citation>
    <scope>NUCLEOTIDE SEQUENCE [LARGE SCALE GENOMIC DNA]</scope>
    <source>
        <strain evidence="10 11">BX3</strain>
    </source>
</reference>
<evidence type="ECO:0000256" key="3">
    <source>
        <dbReference type="ARBA" id="ARBA00022741"/>
    </source>
</evidence>
<evidence type="ECO:0000259" key="8">
    <source>
        <dbReference type="Pfam" id="PF00749"/>
    </source>
</evidence>
<dbReference type="GO" id="GO:0004818">
    <property type="term" value="F:glutamate-tRNA ligase activity"/>
    <property type="evidence" value="ECO:0007669"/>
    <property type="project" value="UniProtKB-EC"/>
</dbReference>
<dbReference type="PANTHER" id="PTHR43311:SF2">
    <property type="entry name" value="GLUTAMATE--TRNA LIGASE, MITOCHONDRIAL-RELATED"/>
    <property type="match status" value="1"/>
</dbReference>
<dbReference type="SUPFAM" id="SSF48163">
    <property type="entry name" value="An anticodon-binding domain of class I aminoacyl-tRNA synthetases"/>
    <property type="match status" value="1"/>
</dbReference>
<evidence type="ECO:0000256" key="1">
    <source>
        <dbReference type="ARBA" id="ARBA00007894"/>
    </source>
</evidence>
<dbReference type="Pfam" id="PF00749">
    <property type="entry name" value="tRNA-synt_1c"/>
    <property type="match status" value="1"/>
</dbReference>
<gene>
    <name evidence="7" type="primary">gltX</name>
    <name evidence="10" type="ORF">H8700_02410</name>
</gene>
<comment type="caution">
    <text evidence="7">Lacks conserved residue(s) required for the propagation of feature annotation.</text>
</comment>
<evidence type="ECO:0000256" key="6">
    <source>
        <dbReference type="ARBA" id="ARBA00023146"/>
    </source>
</evidence>
<dbReference type="InterPro" id="IPR001412">
    <property type="entry name" value="aa-tRNA-synth_I_CS"/>
</dbReference>
<comment type="subcellular location">
    <subcellularLocation>
        <location evidence="7">Cytoplasm</location>
    </subcellularLocation>
</comment>
<keyword evidence="7" id="KW-0862">Zinc</keyword>
<feature type="binding site" evidence="7">
    <location>
        <position position="258"/>
    </location>
    <ligand>
        <name>ATP</name>
        <dbReference type="ChEBI" id="CHEBI:30616"/>
    </ligand>
</feature>
<dbReference type="PROSITE" id="PS00178">
    <property type="entry name" value="AA_TRNA_LIGASE_I"/>
    <property type="match status" value="1"/>
</dbReference>
<feature type="binding site" evidence="7">
    <location>
        <position position="109"/>
    </location>
    <ligand>
        <name>Zn(2+)</name>
        <dbReference type="ChEBI" id="CHEBI:29105"/>
    </ligand>
</feature>
<feature type="binding site" evidence="7">
    <location>
        <position position="111"/>
    </location>
    <ligand>
        <name>Zn(2+)</name>
        <dbReference type="ChEBI" id="CHEBI:29105"/>
    </ligand>
</feature>
<proteinExistence type="inferred from homology"/>
<comment type="caution">
    <text evidence="10">The sequence shown here is derived from an EMBL/GenBank/DDBJ whole genome shotgun (WGS) entry which is preliminary data.</text>
</comment>
<keyword evidence="7" id="KW-0479">Metal-binding</keyword>
<feature type="domain" description="Glutamyl/glutaminyl-tRNA synthetase class Ib catalytic" evidence="8">
    <location>
        <begin position="3"/>
        <end position="324"/>
    </location>
</feature>
<comment type="similarity">
    <text evidence="1 7">Belongs to the class-I aminoacyl-tRNA synthetase family. Glutamate--tRNA ligase type 1 subfamily.</text>
</comment>
<dbReference type="Gene3D" id="3.40.50.620">
    <property type="entry name" value="HUPs"/>
    <property type="match status" value="1"/>
</dbReference>
<keyword evidence="5 7" id="KW-0648">Protein biosynthesis</keyword>
<dbReference type="SUPFAM" id="SSF52374">
    <property type="entry name" value="Nucleotidylyl transferase"/>
    <property type="match status" value="1"/>
</dbReference>
<dbReference type="Proteomes" id="UP000637513">
    <property type="component" value="Unassembled WGS sequence"/>
</dbReference>
<dbReference type="NCBIfam" id="TIGR00464">
    <property type="entry name" value="gltX_bact"/>
    <property type="match status" value="1"/>
</dbReference>
<feature type="domain" description="Aminoacyl-tRNA synthetase class I anticodon-binding" evidence="9">
    <location>
        <begin position="340"/>
        <end position="481"/>
    </location>
</feature>
<dbReference type="InterPro" id="IPR004527">
    <property type="entry name" value="Glu-tRNA-ligase_bac/mito"/>
</dbReference>
<keyword evidence="4 7" id="KW-0067">ATP-binding</keyword>
<evidence type="ECO:0000313" key="11">
    <source>
        <dbReference type="Proteomes" id="UP000637513"/>
    </source>
</evidence>
<dbReference type="InterPro" id="IPR045462">
    <property type="entry name" value="aa-tRNA-synth_I_cd-bd"/>
</dbReference>
<dbReference type="InterPro" id="IPR049940">
    <property type="entry name" value="GluQ/Sye"/>
</dbReference>
<dbReference type="InterPro" id="IPR008925">
    <property type="entry name" value="aa_tRNA-synth_I_cd-bd_sf"/>
</dbReference>
<dbReference type="RefSeq" id="WP_249302804.1">
    <property type="nucleotide sequence ID" value="NZ_JACRSW010000009.1"/>
</dbReference>
<name>A0ABR7MRX9_9FIRM</name>
<feature type="short sequence motif" description="'HIGH' region" evidence="7">
    <location>
        <begin position="10"/>
        <end position="20"/>
    </location>
</feature>
<evidence type="ECO:0000256" key="2">
    <source>
        <dbReference type="ARBA" id="ARBA00022598"/>
    </source>
</evidence>
<dbReference type="EC" id="6.1.1.17" evidence="7"/>
<evidence type="ECO:0000259" key="9">
    <source>
        <dbReference type="Pfam" id="PF19269"/>
    </source>
</evidence>